<feature type="compositionally biased region" description="Low complexity" evidence="1">
    <location>
        <begin position="20"/>
        <end position="51"/>
    </location>
</feature>
<dbReference type="OrthoDB" id="3530191at2"/>
<feature type="signal peptide" evidence="2">
    <location>
        <begin position="1"/>
        <end position="25"/>
    </location>
</feature>
<dbReference type="RefSeq" id="WP_078976456.1">
    <property type="nucleotide sequence ID" value="NZ_MWQN01000001.1"/>
</dbReference>
<keyword evidence="2" id="KW-0732">Signal</keyword>
<feature type="chain" id="PRO_5012707424" evidence="2">
    <location>
        <begin position="26"/>
        <end position="196"/>
    </location>
</feature>
<name>A0A1T3NZN1_9ACTN</name>
<evidence type="ECO:0000256" key="1">
    <source>
        <dbReference type="SAM" id="MobiDB-lite"/>
    </source>
</evidence>
<dbReference type="AlphaFoldDB" id="A0A1T3NZN1"/>
<sequence>MRRTLLTLTVLAALCGTAATAPASAADRTPTAAETTTETMTTTTADTSTEAPSVWEPAPPTPSFDYPAGARCDFPVHAEAILDEVVQRVLETHPDGTPKRVAYKGPLVMRVTNTATGSHFDADAGGSAVVEYRPDGSQRWLVLGPVLTTFRANGGNVPRGVYTIDGAYILDITADRTKTLTMLHGGTDDICARVAR</sequence>
<evidence type="ECO:0000313" key="4">
    <source>
        <dbReference type="Proteomes" id="UP000190037"/>
    </source>
</evidence>
<comment type="caution">
    <text evidence="3">The sequence shown here is derived from an EMBL/GenBank/DDBJ whole genome shotgun (WGS) entry which is preliminary data.</text>
</comment>
<keyword evidence="4" id="KW-1185">Reference proteome</keyword>
<dbReference type="Proteomes" id="UP000190037">
    <property type="component" value="Unassembled WGS sequence"/>
</dbReference>
<organism evidence="3 4">
    <name type="scientific">Embleya scabrispora</name>
    <dbReference type="NCBI Taxonomy" id="159449"/>
    <lineage>
        <taxon>Bacteria</taxon>
        <taxon>Bacillati</taxon>
        <taxon>Actinomycetota</taxon>
        <taxon>Actinomycetes</taxon>
        <taxon>Kitasatosporales</taxon>
        <taxon>Streptomycetaceae</taxon>
        <taxon>Embleya</taxon>
    </lineage>
</organism>
<protein>
    <submittedName>
        <fullName evidence="3">Uncharacterized protein</fullName>
    </submittedName>
</protein>
<dbReference type="EMBL" id="MWQN01000001">
    <property type="protein sequence ID" value="OPC82185.1"/>
    <property type="molecule type" value="Genomic_DNA"/>
</dbReference>
<evidence type="ECO:0000313" key="3">
    <source>
        <dbReference type="EMBL" id="OPC82185.1"/>
    </source>
</evidence>
<proteinExistence type="predicted"/>
<dbReference type="STRING" id="159449.B4N89_15665"/>
<accession>A0A1T3NZN1</accession>
<evidence type="ECO:0000256" key="2">
    <source>
        <dbReference type="SAM" id="SignalP"/>
    </source>
</evidence>
<reference evidence="3 4" key="1">
    <citation type="submission" date="2017-03" db="EMBL/GenBank/DDBJ databases">
        <title>Draft genome sequence of Streptomyces scabrisporus NF3, endophyte isolated from Amphipterygium adstringens.</title>
        <authorList>
            <person name="Vazquez M."/>
            <person name="Ceapa C.D."/>
            <person name="Rodriguez Luna D."/>
            <person name="Sanchez Esquivel S."/>
        </authorList>
    </citation>
    <scope>NUCLEOTIDE SEQUENCE [LARGE SCALE GENOMIC DNA]</scope>
    <source>
        <strain evidence="3 4">NF3</strain>
    </source>
</reference>
<gene>
    <name evidence="3" type="ORF">B4N89_15665</name>
</gene>
<feature type="region of interest" description="Disordered" evidence="1">
    <location>
        <begin position="20"/>
        <end position="59"/>
    </location>
</feature>